<feature type="region of interest" description="Disordered" evidence="1">
    <location>
        <begin position="41"/>
        <end position="64"/>
    </location>
</feature>
<feature type="compositionally biased region" description="Basic residues" evidence="1">
    <location>
        <begin position="41"/>
        <end position="57"/>
    </location>
</feature>
<dbReference type="AlphaFoldDB" id="A0A8B8UQN6"/>
<dbReference type="GeneID" id="54630362"/>
<name>A0A8B8UQN6_SACPA</name>
<feature type="chain" id="PRO_5034280504" evidence="2">
    <location>
        <begin position="18"/>
        <end position="173"/>
    </location>
</feature>
<evidence type="ECO:0000256" key="2">
    <source>
        <dbReference type="SAM" id="SignalP"/>
    </source>
</evidence>
<dbReference type="KEGG" id="spao:SPAR_F00960"/>
<dbReference type="RefSeq" id="XP_033766100.1">
    <property type="nucleotide sequence ID" value="XM_033910209.1"/>
</dbReference>
<sequence length="173" mass="20189">MTSFLIIYIFLWPRLICQLFPCERPGQPFALYIVGEAKKKKRKRGKPHLQNRKHTDKHIHTIRREGKAARKNCGNVEMNLPTAPTPNKHLSIPDLRFEKVFKKALYRELAPSSSRSRKLGVITKVVIRDVLLMPLLQSFVLSLALMGVKEWLHYIRLKGRTLGDRIRQRLFPI</sequence>
<reference evidence="3" key="3">
    <citation type="submission" date="2025-07" db="EMBL/GenBank/DDBJ databases">
        <authorList>
            <consortium name="NCBI Genome Project"/>
        </authorList>
    </citation>
    <scope>NUCLEOTIDE SEQUENCE</scope>
    <source>
        <strain evidence="3">CBS432</strain>
    </source>
</reference>
<protein>
    <submittedName>
        <fullName evidence="3">Uncharacterized protein</fullName>
    </submittedName>
</protein>
<dbReference type="VEuPathDB" id="FungiDB:SPAR_F00960"/>
<reference evidence="3" key="1">
    <citation type="journal article" date="2017" name="Nat. Genet.">
        <title>Contrasting evolutionary genome dynamics between domesticated and wild yeasts.</title>
        <authorList>
            <person name="Yue J.X."/>
            <person name="Li J."/>
            <person name="Aigrain L."/>
            <person name="Hallin J."/>
            <person name="Persson K."/>
            <person name="Oliver K."/>
            <person name="Bergstrom A."/>
            <person name="Coupland P."/>
            <person name="Warringer J."/>
            <person name="Lagomarsino M.C."/>
            <person name="Fischer G."/>
            <person name="Durbin R."/>
            <person name="Liti G."/>
        </authorList>
    </citation>
    <scope>NUCLEOTIDE SEQUENCE</scope>
    <source>
        <strain evidence="3">CBS432</strain>
    </source>
</reference>
<dbReference type="InterPro" id="IPR013898">
    <property type="entry name" value="Atg43"/>
</dbReference>
<dbReference type="OrthoDB" id="2430343at2759"/>
<evidence type="ECO:0000256" key="1">
    <source>
        <dbReference type="SAM" id="MobiDB-lite"/>
    </source>
</evidence>
<dbReference type="GO" id="GO:0000423">
    <property type="term" value="P:mitophagy"/>
    <property type="evidence" value="ECO:0007669"/>
    <property type="project" value="InterPro"/>
</dbReference>
<feature type="signal peptide" evidence="2">
    <location>
        <begin position="1"/>
        <end position="17"/>
    </location>
</feature>
<dbReference type="GO" id="GO:0140580">
    <property type="term" value="F:mitochondrion autophagosome adaptor activity"/>
    <property type="evidence" value="ECO:0007669"/>
    <property type="project" value="InterPro"/>
</dbReference>
<dbReference type="PANTHER" id="PTHR38699:SF1">
    <property type="entry name" value="MITOPHAGY RECEPTOR ATG43"/>
    <property type="match status" value="1"/>
</dbReference>
<proteinExistence type="predicted"/>
<dbReference type="PANTHER" id="PTHR38699">
    <property type="entry name" value="CHROMOSOME 1, WHOLE GENOME SHOTGUN SEQUENCE"/>
    <property type="match status" value="1"/>
</dbReference>
<gene>
    <name evidence="3" type="ORF">SPAR_F00960</name>
</gene>
<keyword evidence="2" id="KW-0732">Signal</keyword>
<accession>A0A8B8UQN6</accession>
<organism evidence="3">
    <name type="scientific">Saccharomyces paradoxus</name>
    <name type="common">Yeast</name>
    <name type="synonym">Saccharomyces douglasii</name>
    <dbReference type="NCBI Taxonomy" id="27291"/>
    <lineage>
        <taxon>Eukaryota</taxon>
        <taxon>Fungi</taxon>
        <taxon>Dikarya</taxon>
        <taxon>Ascomycota</taxon>
        <taxon>Saccharomycotina</taxon>
        <taxon>Saccharomycetes</taxon>
        <taxon>Saccharomycetales</taxon>
        <taxon>Saccharomycetaceae</taxon>
        <taxon>Saccharomyces</taxon>
    </lineage>
</organism>
<evidence type="ECO:0000313" key="3">
    <source>
        <dbReference type="RefSeq" id="XP_033766100.1"/>
    </source>
</evidence>
<reference evidence="3" key="4">
    <citation type="submission" date="2025-08" db="UniProtKB">
        <authorList>
            <consortium name="RefSeq"/>
        </authorList>
    </citation>
    <scope>IDENTIFICATION</scope>
    <source>
        <strain evidence="3">CBS432</strain>
    </source>
</reference>
<reference evidence="3" key="2">
    <citation type="submission" date="2020-01" db="EMBL/GenBank/DDBJ databases">
        <title>Population-level Yeast Reference Genomes.</title>
        <authorList>
            <person name="Yue J.-X."/>
        </authorList>
    </citation>
    <scope>NUCLEOTIDE SEQUENCE</scope>
    <source>
        <strain evidence="3">CBS432</strain>
    </source>
</reference>